<proteinExistence type="predicted"/>
<dbReference type="AlphaFoldDB" id="A0A7D4U2W4"/>
<evidence type="ECO:0000313" key="3">
    <source>
        <dbReference type="EMBL" id="QKJ18225.1"/>
    </source>
</evidence>
<dbReference type="SUPFAM" id="SSF52980">
    <property type="entry name" value="Restriction endonuclease-like"/>
    <property type="match status" value="1"/>
</dbReference>
<protein>
    <submittedName>
        <fullName evidence="3">DUF559 domain-containing protein</fullName>
    </submittedName>
</protein>
<feature type="region of interest" description="Disordered" evidence="1">
    <location>
        <begin position="39"/>
        <end position="59"/>
    </location>
</feature>
<accession>A0A7D4U2W4</accession>
<evidence type="ECO:0000259" key="2">
    <source>
        <dbReference type="Pfam" id="PF04480"/>
    </source>
</evidence>
<evidence type="ECO:0000313" key="4">
    <source>
        <dbReference type="Proteomes" id="UP000502498"/>
    </source>
</evidence>
<gene>
    <name evidence="3" type="ORF">HQM25_01620</name>
</gene>
<dbReference type="Gene3D" id="3.40.960.10">
    <property type="entry name" value="VSR Endonuclease"/>
    <property type="match status" value="1"/>
</dbReference>
<feature type="domain" description="DUF559" evidence="2">
    <location>
        <begin position="249"/>
        <end position="313"/>
    </location>
</feature>
<dbReference type="InterPro" id="IPR011335">
    <property type="entry name" value="Restrct_endonuc-II-like"/>
</dbReference>
<feature type="compositionally biased region" description="Basic and acidic residues" evidence="1">
    <location>
        <begin position="44"/>
        <end position="59"/>
    </location>
</feature>
<organism evidence="3 4">
    <name type="scientific">Microbacterium hominis</name>
    <dbReference type="NCBI Taxonomy" id="162426"/>
    <lineage>
        <taxon>Bacteria</taxon>
        <taxon>Bacillati</taxon>
        <taxon>Actinomycetota</taxon>
        <taxon>Actinomycetes</taxon>
        <taxon>Micrococcales</taxon>
        <taxon>Microbacteriaceae</taxon>
        <taxon>Microbacterium</taxon>
    </lineage>
</organism>
<dbReference type="Proteomes" id="UP000502498">
    <property type="component" value="Chromosome"/>
</dbReference>
<evidence type="ECO:0000256" key="1">
    <source>
        <dbReference type="SAM" id="MobiDB-lite"/>
    </source>
</evidence>
<sequence length="319" mass="35512">MASPLPDELGDRFSVADALARGVLPSRLRGKDLEQHFHGARSRVASDDPRLHEDRSGMRRGELEREHLARALTYATRMSDGAFFSHVTAAVLWDVPLPGGLIRNAPVDVAVFKPVRLSRARGVRGHQAAAATTRVRVHPTWGVRLTAPATTWAMLGSVLRRPEDLVAAGDAVVRDWRVNEALASLEDLRHAIYAGRRVGVQQLREAIPDLRTRSASRQESRLRLCLMGAGLPEPDLNFDVFENGIKIACVDLAYPHLRIAIEYEGEHHLLDPEQWARDIRRYEQLEAAGWRVIRVTKAELAGDRRALLARVRAAIAGRS</sequence>
<dbReference type="EMBL" id="CP054038">
    <property type="protein sequence ID" value="QKJ18225.1"/>
    <property type="molecule type" value="Genomic_DNA"/>
</dbReference>
<reference evidence="3 4" key="1">
    <citation type="submission" date="2020-05" db="EMBL/GenBank/DDBJ databases">
        <title>Strain PA2F3 complete genome.</title>
        <authorList>
            <person name="Kim Y.-S."/>
            <person name="Kim S.-J."/>
            <person name="Jung H.-k."/>
            <person name="Kim S.-E."/>
            <person name="Kim K.-H."/>
        </authorList>
    </citation>
    <scope>NUCLEOTIDE SEQUENCE [LARGE SCALE GENOMIC DNA]</scope>
    <source>
        <strain evidence="3 4">PA2F3</strain>
    </source>
</reference>
<dbReference type="Pfam" id="PF04480">
    <property type="entry name" value="DUF559"/>
    <property type="match status" value="1"/>
</dbReference>
<dbReference type="InterPro" id="IPR007569">
    <property type="entry name" value="DUF559"/>
</dbReference>
<dbReference type="RefSeq" id="WP_172988605.1">
    <property type="nucleotide sequence ID" value="NZ_CP054038.1"/>
</dbReference>
<name>A0A7D4U2W4_9MICO</name>